<feature type="chain" id="PRO_5038704620" description="Secreted protein" evidence="1">
    <location>
        <begin position="30"/>
        <end position="99"/>
    </location>
</feature>
<evidence type="ECO:0000313" key="3">
    <source>
        <dbReference type="Proteomes" id="UP000052982"/>
    </source>
</evidence>
<evidence type="ECO:0000313" key="2">
    <source>
        <dbReference type="EMBL" id="KUN89153.1"/>
    </source>
</evidence>
<name>A0A101TBE7_9ACTN</name>
<evidence type="ECO:0008006" key="4">
    <source>
        <dbReference type="Google" id="ProtNLM"/>
    </source>
</evidence>
<dbReference type="Proteomes" id="UP000052982">
    <property type="component" value="Unassembled WGS sequence"/>
</dbReference>
<gene>
    <name evidence="2" type="ORF">AQJ64_00245</name>
</gene>
<keyword evidence="1" id="KW-0732">Signal</keyword>
<reference evidence="2 3" key="1">
    <citation type="submission" date="2015-10" db="EMBL/GenBank/DDBJ databases">
        <title>Draft genome sequence of Streptomyces griseoruber DSM 40281, type strain for the species Streptomyces griseoruber.</title>
        <authorList>
            <person name="Ruckert C."/>
            <person name="Winkler A."/>
            <person name="Kalinowski J."/>
            <person name="Kampfer P."/>
            <person name="Glaeser S."/>
        </authorList>
    </citation>
    <scope>NUCLEOTIDE SEQUENCE [LARGE SCALE GENOMIC DNA]</scope>
    <source>
        <strain evidence="2 3">DSM 40281</strain>
    </source>
</reference>
<dbReference type="STRING" id="1943.AQJ64_00245"/>
<keyword evidence="3" id="KW-1185">Reference proteome</keyword>
<sequence>MFNPRSPRSPTFSSVITSVTALAVLGVLAVHPGQDTAQPVVAASDSYDGFDTKAAEQLREDQCVAADALRNRCQWPDVLRGVVDERTACSAPAKAQGGD</sequence>
<comment type="caution">
    <text evidence="2">The sequence shown here is derived from an EMBL/GenBank/DDBJ whole genome shotgun (WGS) entry which is preliminary data.</text>
</comment>
<protein>
    <recommendedName>
        <fullName evidence="4">Secreted protein</fullName>
    </recommendedName>
</protein>
<feature type="signal peptide" evidence="1">
    <location>
        <begin position="1"/>
        <end position="29"/>
    </location>
</feature>
<dbReference type="AlphaFoldDB" id="A0A101TBE7"/>
<organism evidence="2 3">
    <name type="scientific">Streptomyces griseoruber</name>
    <dbReference type="NCBI Taxonomy" id="1943"/>
    <lineage>
        <taxon>Bacteria</taxon>
        <taxon>Bacillati</taxon>
        <taxon>Actinomycetota</taxon>
        <taxon>Actinomycetes</taxon>
        <taxon>Kitasatosporales</taxon>
        <taxon>Streptomycetaceae</taxon>
        <taxon>Streptomyces</taxon>
    </lineage>
</organism>
<evidence type="ECO:0000256" key="1">
    <source>
        <dbReference type="SAM" id="SignalP"/>
    </source>
</evidence>
<dbReference type="EMBL" id="LMWW01000001">
    <property type="protein sequence ID" value="KUN89153.1"/>
    <property type="molecule type" value="Genomic_DNA"/>
</dbReference>
<proteinExistence type="predicted"/>
<accession>A0A101TBE7</accession>